<sequence length="72" mass="8031">MDLDQDIQVINPKDKNVSTEDPQMEDSRTSTSSQRLDSTFDTIIESPEADITAIPVVRPESFPAGRNRDIPV</sequence>
<feature type="region of interest" description="Disordered" evidence="1">
    <location>
        <begin position="1"/>
        <end position="35"/>
    </location>
</feature>
<name>A0A9Q3KBY6_9BASI</name>
<reference evidence="2" key="1">
    <citation type="submission" date="2021-03" db="EMBL/GenBank/DDBJ databases">
        <title>Draft genome sequence of rust myrtle Austropuccinia psidii MF-1, a brazilian biotype.</title>
        <authorList>
            <person name="Quecine M.C."/>
            <person name="Pachon D.M.R."/>
            <person name="Bonatelli M.L."/>
            <person name="Correr F.H."/>
            <person name="Franceschini L.M."/>
            <person name="Leite T.F."/>
            <person name="Margarido G.R.A."/>
            <person name="Almeida C.A."/>
            <person name="Ferrarezi J.A."/>
            <person name="Labate C.A."/>
        </authorList>
    </citation>
    <scope>NUCLEOTIDE SEQUENCE</scope>
    <source>
        <strain evidence="2">MF-1</strain>
    </source>
</reference>
<dbReference type="AlphaFoldDB" id="A0A9Q3KBY6"/>
<evidence type="ECO:0000313" key="2">
    <source>
        <dbReference type="EMBL" id="MBW0578653.1"/>
    </source>
</evidence>
<organism evidence="2 3">
    <name type="scientific">Austropuccinia psidii MF-1</name>
    <dbReference type="NCBI Taxonomy" id="1389203"/>
    <lineage>
        <taxon>Eukaryota</taxon>
        <taxon>Fungi</taxon>
        <taxon>Dikarya</taxon>
        <taxon>Basidiomycota</taxon>
        <taxon>Pucciniomycotina</taxon>
        <taxon>Pucciniomycetes</taxon>
        <taxon>Pucciniales</taxon>
        <taxon>Sphaerophragmiaceae</taxon>
        <taxon>Austropuccinia</taxon>
    </lineage>
</organism>
<dbReference type="EMBL" id="AVOT02103275">
    <property type="protein sequence ID" value="MBW0578653.1"/>
    <property type="molecule type" value="Genomic_DNA"/>
</dbReference>
<accession>A0A9Q3KBY6</accession>
<gene>
    <name evidence="2" type="ORF">O181_118368</name>
</gene>
<keyword evidence="3" id="KW-1185">Reference proteome</keyword>
<evidence type="ECO:0000256" key="1">
    <source>
        <dbReference type="SAM" id="MobiDB-lite"/>
    </source>
</evidence>
<dbReference type="Proteomes" id="UP000765509">
    <property type="component" value="Unassembled WGS sequence"/>
</dbReference>
<protein>
    <submittedName>
        <fullName evidence="2">Uncharacterized protein</fullName>
    </submittedName>
</protein>
<comment type="caution">
    <text evidence="2">The sequence shown here is derived from an EMBL/GenBank/DDBJ whole genome shotgun (WGS) entry which is preliminary data.</text>
</comment>
<evidence type="ECO:0000313" key="3">
    <source>
        <dbReference type="Proteomes" id="UP000765509"/>
    </source>
</evidence>
<proteinExistence type="predicted"/>